<dbReference type="Pfam" id="PF01943">
    <property type="entry name" value="Polysacc_synt"/>
    <property type="match status" value="1"/>
</dbReference>
<feature type="transmembrane region" description="Helical" evidence="6">
    <location>
        <begin position="464"/>
        <end position="485"/>
    </location>
</feature>
<feature type="transmembrane region" description="Helical" evidence="6">
    <location>
        <begin position="309"/>
        <end position="330"/>
    </location>
</feature>
<evidence type="ECO:0000313" key="8">
    <source>
        <dbReference type="Proteomes" id="UP000093476"/>
    </source>
</evidence>
<feature type="transmembrane region" description="Helical" evidence="6">
    <location>
        <begin position="342"/>
        <end position="364"/>
    </location>
</feature>
<reference evidence="7 8" key="1">
    <citation type="submission" date="2015-12" db="EMBL/GenBank/DDBJ databases">
        <title>Genome comparisons provide insights into the role of secondary metabolites in the pathogenic phase of the Photorhabdus life cycle.</title>
        <authorList>
            <person name="Tobias N.J."/>
            <person name="Mishra B."/>
            <person name="Gupta D.K."/>
            <person name="Thines M."/>
            <person name="Stinear T.P."/>
            <person name="Bode H.B."/>
        </authorList>
    </citation>
    <scope>NUCLEOTIDE SEQUENCE [LARGE SCALE GENOMIC DNA]</scope>
    <source>
        <strain evidence="7 8">PB68.1</strain>
    </source>
</reference>
<dbReference type="RefSeq" id="WP_065821816.1">
    <property type="nucleotide sequence ID" value="NZ_CAWMQZ010000015.1"/>
</dbReference>
<dbReference type="EMBL" id="LOMY01000015">
    <property type="protein sequence ID" value="OCQ54402.1"/>
    <property type="molecule type" value="Genomic_DNA"/>
</dbReference>
<dbReference type="GO" id="GO:0005886">
    <property type="term" value="C:plasma membrane"/>
    <property type="evidence" value="ECO:0007669"/>
    <property type="project" value="UniProtKB-SubCell"/>
</dbReference>
<dbReference type="InterPro" id="IPR002797">
    <property type="entry name" value="Polysacc_synth"/>
</dbReference>
<feature type="transmembrane region" description="Helical" evidence="6">
    <location>
        <begin position="376"/>
        <end position="399"/>
    </location>
</feature>
<keyword evidence="2" id="KW-1003">Cell membrane</keyword>
<sequence>MIKRNIIANYIGQFYLAIIGLVVIPFYLEKLGSEGYGLIGFFTMLQGWMQLLDMGISTTIAREATIAKNNQQKAIFFKGLQKFITYFFLLIAMIIFLSGIMSAEWITKNWLTTSLSVSLVTFSVSSMFVTIAFRWLCGPWRSTLIGLEKQIQLNIINIIIATLRFPVSVIILILTHNSLYSYFIYQIIIAFIELITFYLSAIYHTPYKDKSPSIDKKFIRESIPTLKFALSIAFTSGVWVLITQTDKLLLSYLLPLNEFGFYSMGVIAASGLMILSQPIAQAILPRLTSLHVEQKNKELIFVYRNSSRIMALIILPVSILLSGYAYHAIYIWTGSHQVAKEVAPILCWYALGNGILAISAFPYYLQYAHGNIRLHVIGNIIFLITFIPTIYFTGINYGATGVAKAWFFQNLIYLIIWAGIVHRRFLPNSHIKWLFLDIMPFMLFPSLFIFFQKNIEAIIPDSRIIWFILLILLGGSCLMINKIILKVFKN</sequence>
<evidence type="ECO:0000256" key="1">
    <source>
        <dbReference type="ARBA" id="ARBA00004651"/>
    </source>
</evidence>
<dbReference type="PATRIC" id="fig|286156.4.peg.365"/>
<keyword evidence="8" id="KW-1185">Reference proteome</keyword>
<proteinExistence type="predicted"/>
<keyword evidence="4 6" id="KW-1133">Transmembrane helix</keyword>
<dbReference type="AlphaFoldDB" id="A0A1C0U8Z7"/>
<evidence type="ECO:0000256" key="5">
    <source>
        <dbReference type="ARBA" id="ARBA00023136"/>
    </source>
</evidence>
<comment type="caution">
    <text evidence="7">The sequence shown here is derived from an EMBL/GenBank/DDBJ whole genome shotgun (WGS) entry which is preliminary data.</text>
</comment>
<protein>
    <submittedName>
        <fullName evidence="7">Polysaccharide biosynthesis protein</fullName>
    </submittedName>
</protein>
<dbReference type="STRING" id="286156.Ppb6_00304"/>
<evidence type="ECO:0000256" key="2">
    <source>
        <dbReference type="ARBA" id="ARBA00022475"/>
    </source>
</evidence>
<feature type="transmembrane region" description="Helical" evidence="6">
    <location>
        <begin position="34"/>
        <end position="52"/>
    </location>
</feature>
<organism evidence="7 8">
    <name type="scientific">Photorhabdus australis subsp. thailandensis</name>
    <dbReference type="NCBI Taxonomy" id="2805096"/>
    <lineage>
        <taxon>Bacteria</taxon>
        <taxon>Pseudomonadati</taxon>
        <taxon>Pseudomonadota</taxon>
        <taxon>Gammaproteobacteria</taxon>
        <taxon>Enterobacterales</taxon>
        <taxon>Morganellaceae</taxon>
        <taxon>Photorhabdus</taxon>
    </lineage>
</organism>
<dbReference type="InterPro" id="IPR050833">
    <property type="entry name" value="Poly_Biosynth_Transport"/>
</dbReference>
<feature type="transmembrane region" description="Helical" evidence="6">
    <location>
        <begin position="83"/>
        <end position="103"/>
    </location>
</feature>
<dbReference type="PANTHER" id="PTHR30250">
    <property type="entry name" value="PST FAMILY PREDICTED COLANIC ACID TRANSPORTER"/>
    <property type="match status" value="1"/>
</dbReference>
<comment type="subcellular location">
    <subcellularLocation>
        <location evidence="1">Cell membrane</location>
        <topology evidence="1">Multi-pass membrane protein</topology>
    </subcellularLocation>
</comment>
<evidence type="ECO:0000256" key="4">
    <source>
        <dbReference type="ARBA" id="ARBA00022989"/>
    </source>
</evidence>
<evidence type="ECO:0000256" key="6">
    <source>
        <dbReference type="SAM" id="Phobius"/>
    </source>
</evidence>
<accession>A0A1C0U8Z7</accession>
<evidence type="ECO:0000313" key="7">
    <source>
        <dbReference type="EMBL" id="OCQ54402.1"/>
    </source>
</evidence>
<keyword evidence="5 6" id="KW-0472">Membrane</keyword>
<feature type="transmembrane region" description="Helical" evidence="6">
    <location>
        <begin position="7"/>
        <end position="28"/>
    </location>
</feature>
<feature type="transmembrane region" description="Helical" evidence="6">
    <location>
        <begin position="182"/>
        <end position="203"/>
    </location>
</feature>
<feature type="transmembrane region" description="Helical" evidence="6">
    <location>
        <begin position="224"/>
        <end position="242"/>
    </location>
</feature>
<feature type="transmembrane region" description="Helical" evidence="6">
    <location>
        <begin position="405"/>
        <end position="421"/>
    </location>
</feature>
<keyword evidence="3 6" id="KW-0812">Transmembrane</keyword>
<feature type="transmembrane region" description="Helical" evidence="6">
    <location>
        <begin position="156"/>
        <end position="176"/>
    </location>
</feature>
<feature type="transmembrane region" description="Helical" evidence="6">
    <location>
        <begin position="262"/>
        <end position="288"/>
    </location>
</feature>
<name>A0A1C0U8Z7_9GAMM</name>
<feature type="transmembrane region" description="Helical" evidence="6">
    <location>
        <begin position="433"/>
        <end position="452"/>
    </location>
</feature>
<dbReference type="Proteomes" id="UP000093476">
    <property type="component" value="Unassembled WGS sequence"/>
</dbReference>
<dbReference type="PANTHER" id="PTHR30250:SF26">
    <property type="entry name" value="PSMA PROTEIN"/>
    <property type="match status" value="1"/>
</dbReference>
<evidence type="ECO:0000256" key="3">
    <source>
        <dbReference type="ARBA" id="ARBA00022692"/>
    </source>
</evidence>
<gene>
    <name evidence="7" type="ORF">Ppb6_00304</name>
</gene>
<feature type="transmembrane region" description="Helical" evidence="6">
    <location>
        <begin position="115"/>
        <end position="136"/>
    </location>
</feature>